<feature type="region of interest" description="Disordered" evidence="1">
    <location>
        <begin position="1"/>
        <end position="25"/>
    </location>
</feature>
<sequence>MTSGTSFAPAAAGGAGSGSRSGIGV</sequence>
<accession>A0A0A9DTG7</accession>
<reference evidence="2" key="1">
    <citation type="submission" date="2014-09" db="EMBL/GenBank/DDBJ databases">
        <authorList>
            <person name="Magalhaes I.L.F."/>
            <person name="Oliveira U."/>
            <person name="Santos F.R."/>
            <person name="Vidigal T.H.D.A."/>
            <person name="Brescovit A.D."/>
            <person name="Santos A.J."/>
        </authorList>
    </citation>
    <scope>NUCLEOTIDE SEQUENCE</scope>
    <source>
        <tissue evidence="2">Shoot tissue taken approximately 20 cm above the soil surface</tissue>
    </source>
</reference>
<protein>
    <submittedName>
        <fullName evidence="2">Uncharacterized protein</fullName>
    </submittedName>
</protein>
<evidence type="ECO:0000313" key="2">
    <source>
        <dbReference type="EMBL" id="JAD91874.1"/>
    </source>
</evidence>
<evidence type="ECO:0000256" key="1">
    <source>
        <dbReference type="SAM" id="MobiDB-lite"/>
    </source>
</evidence>
<name>A0A0A9DTG7_ARUDO</name>
<dbReference type="EMBL" id="GBRH01206021">
    <property type="protein sequence ID" value="JAD91874.1"/>
    <property type="molecule type" value="Transcribed_RNA"/>
</dbReference>
<dbReference type="AlphaFoldDB" id="A0A0A9DTG7"/>
<organism evidence="2">
    <name type="scientific">Arundo donax</name>
    <name type="common">Giant reed</name>
    <name type="synonym">Donax arundinaceus</name>
    <dbReference type="NCBI Taxonomy" id="35708"/>
    <lineage>
        <taxon>Eukaryota</taxon>
        <taxon>Viridiplantae</taxon>
        <taxon>Streptophyta</taxon>
        <taxon>Embryophyta</taxon>
        <taxon>Tracheophyta</taxon>
        <taxon>Spermatophyta</taxon>
        <taxon>Magnoliopsida</taxon>
        <taxon>Liliopsida</taxon>
        <taxon>Poales</taxon>
        <taxon>Poaceae</taxon>
        <taxon>PACMAD clade</taxon>
        <taxon>Arundinoideae</taxon>
        <taxon>Arundineae</taxon>
        <taxon>Arundo</taxon>
    </lineage>
</organism>
<feature type="compositionally biased region" description="Gly residues" evidence="1">
    <location>
        <begin position="13"/>
        <end position="25"/>
    </location>
</feature>
<reference evidence="2" key="2">
    <citation type="journal article" date="2015" name="Data Brief">
        <title>Shoot transcriptome of the giant reed, Arundo donax.</title>
        <authorList>
            <person name="Barrero R.A."/>
            <person name="Guerrero F.D."/>
            <person name="Moolhuijzen P."/>
            <person name="Goolsby J.A."/>
            <person name="Tidwell J."/>
            <person name="Bellgard S.E."/>
            <person name="Bellgard M.I."/>
        </authorList>
    </citation>
    <scope>NUCLEOTIDE SEQUENCE</scope>
    <source>
        <tissue evidence="2">Shoot tissue taken approximately 20 cm above the soil surface</tissue>
    </source>
</reference>
<feature type="compositionally biased region" description="Low complexity" evidence="1">
    <location>
        <begin position="1"/>
        <end position="12"/>
    </location>
</feature>
<proteinExistence type="predicted"/>